<dbReference type="Gene3D" id="3.40.1190.20">
    <property type="match status" value="1"/>
</dbReference>
<evidence type="ECO:0000259" key="4">
    <source>
        <dbReference type="Pfam" id="PF00294"/>
    </source>
</evidence>
<dbReference type="PANTHER" id="PTHR43320:SF3">
    <property type="entry name" value="CARBOHYDRATE KINASE PFKB DOMAIN-CONTAINING PROTEIN"/>
    <property type="match status" value="1"/>
</dbReference>
<dbReference type="EMBL" id="SLUK01000001">
    <property type="protein sequence ID" value="TCL45181.1"/>
    <property type="molecule type" value="Genomic_DNA"/>
</dbReference>
<evidence type="ECO:0000256" key="2">
    <source>
        <dbReference type="ARBA" id="ARBA00022679"/>
    </source>
</evidence>
<feature type="domain" description="Carbohydrate kinase PfkB" evidence="4">
    <location>
        <begin position="3"/>
        <end position="250"/>
    </location>
</feature>
<evidence type="ECO:0000256" key="3">
    <source>
        <dbReference type="ARBA" id="ARBA00022777"/>
    </source>
</evidence>
<comment type="similarity">
    <text evidence="1">Belongs to the carbohydrate kinase PfkB family.</text>
</comment>
<evidence type="ECO:0000256" key="1">
    <source>
        <dbReference type="ARBA" id="ARBA00010688"/>
    </source>
</evidence>
<accession>A0A9X8ULA7</accession>
<evidence type="ECO:0000313" key="5">
    <source>
        <dbReference type="EMBL" id="TCL45181.1"/>
    </source>
</evidence>
<dbReference type="SUPFAM" id="SSF53613">
    <property type="entry name" value="Ribokinase-like"/>
    <property type="match status" value="1"/>
</dbReference>
<organism evidence="5 6">
    <name type="scientific">Harryflintia acetispora</name>
    <dbReference type="NCBI Taxonomy" id="1849041"/>
    <lineage>
        <taxon>Bacteria</taxon>
        <taxon>Bacillati</taxon>
        <taxon>Bacillota</taxon>
        <taxon>Clostridia</taxon>
        <taxon>Eubacteriales</taxon>
        <taxon>Oscillospiraceae</taxon>
        <taxon>Harryflintia</taxon>
    </lineage>
</organism>
<sequence>MIKVIGVGDNVVDCYIHQNTMYPGGNCVNIAAFSRQLGHQSAYLGVLADDRQADVLRRALTDMGVDFSMCPTMHGETGRCSTNLVEGDRVIGDDNDLGLCKSNPLQITDEMLEYIKGFDVVHSSCYSFIEDQLCKIKSTGVPIVYDFSDGWEEKDFERVCPNIDVAFFSGKKLPDEEIKGYLKKCVDELGCRLAMCTIGKRGAFIYNGHKFFIKPPYNLEGKVTDTMGAGDSFLTGFMTTYFDGQRIFEAMVKGEPQKYTTEADRLDYEESLIEYSMSVGNLIAIRNCFVSGAFGHGEKIN</sequence>
<dbReference type="GO" id="GO:0016301">
    <property type="term" value="F:kinase activity"/>
    <property type="evidence" value="ECO:0007669"/>
    <property type="project" value="UniProtKB-KW"/>
</dbReference>
<dbReference type="InterPro" id="IPR052700">
    <property type="entry name" value="Carb_kinase_PfkB-like"/>
</dbReference>
<keyword evidence="3 5" id="KW-0418">Kinase</keyword>
<keyword evidence="6" id="KW-1185">Reference proteome</keyword>
<proteinExistence type="inferred from homology"/>
<dbReference type="PANTHER" id="PTHR43320">
    <property type="entry name" value="SUGAR KINASE"/>
    <property type="match status" value="1"/>
</dbReference>
<dbReference type="InterPro" id="IPR011611">
    <property type="entry name" value="PfkB_dom"/>
</dbReference>
<keyword evidence="2" id="KW-0808">Transferase</keyword>
<dbReference type="Pfam" id="PF00294">
    <property type="entry name" value="PfkB"/>
    <property type="match status" value="1"/>
</dbReference>
<dbReference type="RefSeq" id="WP_165873052.1">
    <property type="nucleotide sequence ID" value="NZ_JADNAH010000029.1"/>
</dbReference>
<gene>
    <name evidence="5" type="ORF">EDD78_101162</name>
</gene>
<evidence type="ECO:0000313" key="6">
    <source>
        <dbReference type="Proteomes" id="UP000294682"/>
    </source>
</evidence>
<name>A0A9X8ULA7_9FIRM</name>
<dbReference type="Proteomes" id="UP000294682">
    <property type="component" value="Unassembled WGS sequence"/>
</dbReference>
<comment type="caution">
    <text evidence="5">The sequence shown here is derived from an EMBL/GenBank/DDBJ whole genome shotgun (WGS) entry which is preliminary data.</text>
</comment>
<dbReference type="InterPro" id="IPR029056">
    <property type="entry name" value="Ribokinase-like"/>
</dbReference>
<dbReference type="AlphaFoldDB" id="A0A9X8ULA7"/>
<reference evidence="5 6" key="1">
    <citation type="submission" date="2019-03" db="EMBL/GenBank/DDBJ databases">
        <title>Genomic Encyclopedia of Type Strains, Phase IV (KMG-IV): sequencing the most valuable type-strain genomes for metagenomic binning, comparative biology and taxonomic classification.</title>
        <authorList>
            <person name="Goeker M."/>
        </authorList>
    </citation>
    <scope>NUCLEOTIDE SEQUENCE [LARGE SCALE GENOMIC DNA]</scope>
    <source>
        <strain evidence="5 6">DSM 100433</strain>
    </source>
</reference>
<protein>
    <submittedName>
        <fullName evidence="5">Sugar/nucleoside kinase (Ribokinase family)</fullName>
    </submittedName>
</protein>